<evidence type="ECO:0000313" key="1">
    <source>
        <dbReference type="Proteomes" id="UP000887540"/>
    </source>
</evidence>
<organism evidence="1 2">
    <name type="scientific">Acrobeloides nanus</name>
    <dbReference type="NCBI Taxonomy" id="290746"/>
    <lineage>
        <taxon>Eukaryota</taxon>
        <taxon>Metazoa</taxon>
        <taxon>Ecdysozoa</taxon>
        <taxon>Nematoda</taxon>
        <taxon>Chromadorea</taxon>
        <taxon>Rhabditida</taxon>
        <taxon>Tylenchina</taxon>
        <taxon>Cephalobomorpha</taxon>
        <taxon>Cephaloboidea</taxon>
        <taxon>Cephalobidae</taxon>
        <taxon>Acrobeloides</taxon>
    </lineage>
</organism>
<sequence>MGVKDHEEFLKNPILKEEFDNLWPADQSKLLNQFFNAYRKEHGKISDLQAIAYARRPIVSFIYDKQLKFEVSIRNLLGEIKANFVGNVVQQEPTGTLKKFIFGLRVWAELHNIFQDERYPRGVFKSYTLSLFVVSFLQQAGYIGPVKMTGTRILNKWNTAYEVSFFKELSADDLPKLYRNFFVFVTNTINEDKVHSVRDARIYTTNDFYEVHCKADKRIEENFKFSLVNIQDPIELSHNVGSNIIKHYVALLRRKAILSLSKLKKNSFDFSELLLITESHEASMRSNERPQHAISIEFDYSPDNERLIKSINFLMEKILRFTVVQTPSAKRARTTMEDSSFKMRYMATFRTWIGRRPLRRQFMRQYPQSREVELEQMVSEELQRAAEFTENLVDFHLTIQPRAKNLDIFVDLFGGTDQDGNDLVHFLDTFLHKYFPEAMLGYKWSAQRNLNEEMNEFMEVD</sequence>
<dbReference type="AlphaFoldDB" id="A0A914CNL4"/>
<evidence type="ECO:0000313" key="2">
    <source>
        <dbReference type="WBParaSite" id="ACRNAN_scaffold1275.g26427.t1"/>
    </source>
</evidence>
<name>A0A914CNL4_9BILA</name>
<keyword evidence="1" id="KW-1185">Reference proteome</keyword>
<dbReference type="PANTHER" id="PTHR12271">
    <property type="entry name" value="POLY A POLYMERASE CID PAP -RELATED"/>
    <property type="match status" value="1"/>
</dbReference>
<dbReference type="GO" id="GO:0031123">
    <property type="term" value="P:RNA 3'-end processing"/>
    <property type="evidence" value="ECO:0007669"/>
    <property type="project" value="TreeGrafter"/>
</dbReference>
<dbReference type="WBParaSite" id="ACRNAN_scaffold1275.g26427.t1">
    <property type="protein sequence ID" value="ACRNAN_scaffold1275.g26427.t1"/>
    <property type="gene ID" value="ACRNAN_scaffold1275.g26427"/>
</dbReference>
<dbReference type="GO" id="GO:1990817">
    <property type="term" value="F:poly(A) RNA polymerase activity"/>
    <property type="evidence" value="ECO:0007669"/>
    <property type="project" value="TreeGrafter"/>
</dbReference>
<accession>A0A914CNL4</accession>
<proteinExistence type="predicted"/>
<reference evidence="2" key="1">
    <citation type="submission" date="2022-11" db="UniProtKB">
        <authorList>
            <consortium name="WormBaseParasite"/>
        </authorList>
    </citation>
    <scope>IDENTIFICATION</scope>
</reference>
<dbReference type="SUPFAM" id="SSF81631">
    <property type="entry name" value="PAP/OAS1 substrate-binding domain"/>
    <property type="match status" value="1"/>
</dbReference>
<dbReference type="PANTHER" id="PTHR12271:SF127">
    <property type="entry name" value="SPECKLE TARGETED PIP5K1A-REGULATED POLY(A) POLYMERASE"/>
    <property type="match status" value="1"/>
</dbReference>
<dbReference type="Gene3D" id="1.10.1410.10">
    <property type="match status" value="1"/>
</dbReference>
<dbReference type="Proteomes" id="UP000887540">
    <property type="component" value="Unplaced"/>
</dbReference>
<protein>
    <submittedName>
        <fullName evidence="2">Uncharacterized protein</fullName>
    </submittedName>
</protein>